<dbReference type="RefSeq" id="WP_164529697.1">
    <property type="nucleotide sequence ID" value="NZ_CP043398.1"/>
</dbReference>
<accession>A0ABU6IAD9</accession>
<evidence type="ECO:0000256" key="1">
    <source>
        <dbReference type="SAM" id="Phobius"/>
    </source>
</evidence>
<comment type="caution">
    <text evidence="2">The sequence shown here is derived from an EMBL/GenBank/DDBJ whole genome shotgun (WGS) entry which is preliminary data.</text>
</comment>
<keyword evidence="3" id="KW-1185">Reference proteome</keyword>
<dbReference type="Proteomes" id="UP001357437">
    <property type="component" value="Unassembled WGS sequence"/>
</dbReference>
<dbReference type="EMBL" id="JAYMCU010000052">
    <property type="protein sequence ID" value="MEC3938560.1"/>
    <property type="molecule type" value="Genomic_DNA"/>
</dbReference>
<keyword evidence="1" id="KW-1133">Transmembrane helix</keyword>
<proteinExistence type="predicted"/>
<keyword evidence="1" id="KW-0812">Transmembrane</keyword>
<feature type="transmembrane region" description="Helical" evidence="1">
    <location>
        <begin position="162"/>
        <end position="178"/>
    </location>
</feature>
<evidence type="ECO:0000313" key="2">
    <source>
        <dbReference type="EMBL" id="MEC3938560.1"/>
    </source>
</evidence>
<name>A0ABU6IAD9_9ENTR</name>
<sequence length="180" mass="20435">MTHNIHEIIDLSILPPELILGIPEELFRTKLGHDFLFGQFVILTSGERIFCISAPAGRDMSDRIVSISNLQILGRNEEANLNFSLPPNTPKEDEKIINEVFINKDNDSLKKFKPIHLMLDAVGVAKRARSFSSETLIYASNKPEWMPQKKKARLIGAIDKKYIILMIFLIVIATVLYSRT</sequence>
<keyword evidence="1" id="KW-0472">Membrane</keyword>
<organism evidence="2 3">
    <name type="scientific">Leclercia adecarboxylata</name>
    <dbReference type="NCBI Taxonomy" id="83655"/>
    <lineage>
        <taxon>Bacteria</taxon>
        <taxon>Pseudomonadati</taxon>
        <taxon>Pseudomonadota</taxon>
        <taxon>Gammaproteobacteria</taxon>
        <taxon>Enterobacterales</taxon>
        <taxon>Enterobacteriaceae</taxon>
        <taxon>Leclercia</taxon>
    </lineage>
</organism>
<protein>
    <submittedName>
        <fullName evidence="2">Uncharacterized protein</fullName>
    </submittedName>
</protein>
<evidence type="ECO:0000313" key="3">
    <source>
        <dbReference type="Proteomes" id="UP001357437"/>
    </source>
</evidence>
<gene>
    <name evidence="2" type="ORF">VOF76_20580</name>
</gene>
<reference evidence="2 3" key="1">
    <citation type="submission" date="2024-01" db="EMBL/GenBank/DDBJ databases">
        <title>Comparative Genomics of Leclercia adecarboxylata Strains Isolated from Several Sources.</title>
        <authorList>
            <person name="Yescas-Zazueta V."/>
            <person name="Balbuena-Alonso M.G."/>
            <person name="Valencia D."/>
            <person name="Mendez-Pfeiffer P.A."/>
            <person name="Ballesteros-Monrreal M.G."/>
            <person name="Rocha-Gracia R.D.C."/>
            <person name="Barrios-Villa E."/>
        </authorList>
    </citation>
    <scope>NUCLEOTIDE SEQUENCE [LARGE SCALE GENOMIC DNA]</scope>
    <source>
        <strain evidence="2 3">33MEM</strain>
    </source>
</reference>